<evidence type="ECO:0000313" key="4">
    <source>
        <dbReference type="Proteomes" id="UP001642520"/>
    </source>
</evidence>
<dbReference type="Proteomes" id="UP001642520">
    <property type="component" value="Unassembled WGS sequence"/>
</dbReference>
<dbReference type="CDD" id="cd01650">
    <property type="entry name" value="RT_nLTR_like"/>
    <property type="match status" value="1"/>
</dbReference>
<protein>
    <recommendedName>
        <fullName evidence="2">Reverse transcriptase domain-containing protein</fullName>
    </recommendedName>
</protein>
<dbReference type="EMBL" id="CAXAJV020001140">
    <property type="protein sequence ID" value="CAL7932959.1"/>
    <property type="molecule type" value="Genomic_DNA"/>
</dbReference>
<dbReference type="InterPro" id="IPR043502">
    <property type="entry name" value="DNA/RNA_pol_sf"/>
</dbReference>
<sequence>MPLPTRARWTDEETTMLAREEARLTLAGERFINQALNRIFHPRTIEAIKGHRRGSAYKTRVLQFINEMTSTDPTSAVTTPPQADHNNNEDPIQLFLRSLPRIKDNNYQAQLLQDIIDHLTTSPREETLQQLTTYLRQIYPTKNPKKKKKTNNNQDQPRTRRKLRRQAYALTQLQWLKNRRRCVANILDGTNEVNQPAQNVMEPYWKEVMSHDSSSSPEAEDPPNIHSGLWAPISEVEIKDAFLPTGTAKGPDEISSRQLRATPLGILQRIFNIILLCRRLPRDLRVARTVFLPKSKDAHEPGDFRPITIPSVLTRCLHRVLASRLSSTITIDDRQRAFRNTDGCRDNIFLLDVILKYHNKMFKDVYMASLDVQRAFDSVSHVAIATTMRTLGCPEEFIEYVNTTYNEGTTTLEGAGWKSKPIRPRSGVKQGDPLSPMLFNMVMHQLLKKLPPQIGCRIGDTCINAAAFADDLFLFATTPKGLQELINTAAKYLKNCGMNLNPGKCLTIGIKANGKLKKTAVDINTKFYVDGRVLRTLERDQEIKYLGVRFSAQGRRKFKPHEVIGPGLESLTKAPLKPQQRLFALRTGLIPRVYYHLALGDVTISALKGIDVQIRHAVRKWLNLPHDVPTAYFHADVKDGGLGVPSLRWLAPLHRLNRLQSLLGRRLQLPEEPMNIYIREETNKCQRRLTDGTLMKTLDDVKKRWAKLLHATVDGQGLRESNKTPQQHQWISDGTRLLTGRDFLTCVKARIGALPTKSRTSRGRYVDRRCRAGCTAQETLNHVVQQCHRTHGMRVRRHDAIVAYISRNMKRQGYTVSEEPTFSSEEGTRKPDLVATMGRTTIVVDAQVVSEQTDLNMAHKRKVEYYSKNTSLLRNIGRREQSTDVQVLSATLSWRGIWSSKSAEDLIRLGLLQKKELKILSTRALIGTIAAFNMFSRVTTVRRVGVG</sequence>
<comment type="caution">
    <text evidence="3">The sequence shown here is derived from an EMBL/GenBank/DDBJ whole genome shotgun (WGS) entry which is preliminary data.</text>
</comment>
<evidence type="ECO:0000259" key="2">
    <source>
        <dbReference type="PROSITE" id="PS50878"/>
    </source>
</evidence>
<feature type="region of interest" description="Disordered" evidence="1">
    <location>
        <begin position="138"/>
        <end position="161"/>
    </location>
</feature>
<accession>A0ABP1MW58</accession>
<evidence type="ECO:0000256" key="1">
    <source>
        <dbReference type="SAM" id="MobiDB-lite"/>
    </source>
</evidence>
<dbReference type="InterPro" id="IPR000477">
    <property type="entry name" value="RT_dom"/>
</dbReference>
<dbReference type="PROSITE" id="PS50878">
    <property type="entry name" value="RT_POL"/>
    <property type="match status" value="1"/>
</dbReference>
<name>A0ABP1MW58_XYLVO</name>
<gene>
    <name evidence="3" type="ORF">XYLVIOL_LOCUS200</name>
</gene>
<dbReference type="SUPFAM" id="SSF56672">
    <property type="entry name" value="DNA/RNA polymerases"/>
    <property type="match status" value="1"/>
</dbReference>
<proteinExistence type="predicted"/>
<reference evidence="3 4" key="1">
    <citation type="submission" date="2024-08" db="EMBL/GenBank/DDBJ databases">
        <authorList>
            <person name="Will J Nash"/>
            <person name="Angela Man"/>
            <person name="Seanna McTaggart"/>
            <person name="Kendall Baker"/>
            <person name="Tom Barker"/>
            <person name="Leah Catchpole"/>
            <person name="Alex Durrant"/>
            <person name="Karim Gharbi"/>
            <person name="Naomi Irish"/>
            <person name="Gemy Kaithakottil"/>
            <person name="Debby Ku"/>
            <person name="Aaliyah Providence"/>
            <person name="Felix Shaw"/>
            <person name="David Swarbreck"/>
            <person name="Chris Watkins"/>
            <person name="Ann M. McCartney"/>
            <person name="Giulio Formenti"/>
            <person name="Alice Mouton"/>
            <person name="Noel Vella"/>
            <person name="Bjorn M von Reumont"/>
            <person name="Adriana Vella"/>
            <person name="Wilfried Haerty"/>
        </authorList>
    </citation>
    <scope>NUCLEOTIDE SEQUENCE [LARGE SCALE GENOMIC DNA]</scope>
</reference>
<evidence type="ECO:0000313" key="3">
    <source>
        <dbReference type="EMBL" id="CAL7932959.1"/>
    </source>
</evidence>
<dbReference type="PANTHER" id="PTHR19446">
    <property type="entry name" value="REVERSE TRANSCRIPTASES"/>
    <property type="match status" value="1"/>
</dbReference>
<feature type="domain" description="Reverse transcriptase" evidence="2">
    <location>
        <begin position="273"/>
        <end position="550"/>
    </location>
</feature>
<dbReference type="Pfam" id="PF00078">
    <property type="entry name" value="RVT_1"/>
    <property type="match status" value="1"/>
</dbReference>
<keyword evidence="4" id="KW-1185">Reference proteome</keyword>
<organism evidence="3 4">
    <name type="scientific">Xylocopa violacea</name>
    <name type="common">Violet carpenter bee</name>
    <name type="synonym">Apis violacea</name>
    <dbReference type="NCBI Taxonomy" id="135666"/>
    <lineage>
        <taxon>Eukaryota</taxon>
        <taxon>Metazoa</taxon>
        <taxon>Ecdysozoa</taxon>
        <taxon>Arthropoda</taxon>
        <taxon>Hexapoda</taxon>
        <taxon>Insecta</taxon>
        <taxon>Pterygota</taxon>
        <taxon>Neoptera</taxon>
        <taxon>Endopterygota</taxon>
        <taxon>Hymenoptera</taxon>
        <taxon>Apocrita</taxon>
        <taxon>Aculeata</taxon>
        <taxon>Apoidea</taxon>
        <taxon>Anthophila</taxon>
        <taxon>Apidae</taxon>
        <taxon>Xylocopa</taxon>
        <taxon>Xylocopa</taxon>
    </lineage>
</organism>